<name>A0A7N0UWA1_KALFE</name>
<evidence type="ECO:0000313" key="2">
    <source>
        <dbReference type="Proteomes" id="UP000594263"/>
    </source>
</evidence>
<proteinExistence type="predicted"/>
<dbReference type="EnsemblPlants" id="Kaladp0087s0013.1.v1.1">
    <property type="protein sequence ID" value="Kaladp0087s0013.1.v1.1.CDS.1"/>
    <property type="gene ID" value="Kaladp0087s0013.v1.1"/>
</dbReference>
<sequence length="172" mass="18466">MMKQKRGRPKKLDPVRGEDLVYRNLANNTSSGFDGFDNAAANAVSHQDVLRDAVLATLADRIAGGSNLHNQNSSKYASAFDELPVATRLSMAGLNTTLSQIGIHQALLSETVIDNLVDTIIKRLADRDHFSGQQLPAGKVAEGGYILSSGRQTSMLETLPQRGLASSSALHH</sequence>
<accession>A0A7N0UWA1</accession>
<dbReference type="Gramene" id="Kaladp0087s0013.1.v1.1">
    <property type="protein sequence ID" value="Kaladp0087s0013.1.v1.1.CDS.1"/>
    <property type="gene ID" value="Kaladp0087s0013.v1.1"/>
</dbReference>
<organism evidence="1 2">
    <name type="scientific">Kalanchoe fedtschenkoi</name>
    <name type="common">Lavender scallops</name>
    <name type="synonym">South American air plant</name>
    <dbReference type="NCBI Taxonomy" id="63787"/>
    <lineage>
        <taxon>Eukaryota</taxon>
        <taxon>Viridiplantae</taxon>
        <taxon>Streptophyta</taxon>
        <taxon>Embryophyta</taxon>
        <taxon>Tracheophyta</taxon>
        <taxon>Spermatophyta</taxon>
        <taxon>Magnoliopsida</taxon>
        <taxon>eudicotyledons</taxon>
        <taxon>Gunneridae</taxon>
        <taxon>Pentapetalae</taxon>
        <taxon>Saxifragales</taxon>
        <taxon>Crassulaceae</taxon>
        <taxon>Kalanchoe</taxon>
    </lineage>
</organism>
<dbReference type="Proteomes" id="UP000594263">
    <property type="component" value="Unplaced"/>
</dbReference>
<reference evidence="1" key="1">
    <citation type="submission" date="2021-01" db="UniProtKB">
        <authorList>
            <consortium name="EnsemblPlants"/>
        </authorList>
    </citation>
    <scope>IDENTIFICATION</scope>
</reference>
<protein>
    <submittedName>
        <fullName evidence="1">Uncharacterized protein</fullName>
    </submittedName>
</protein>
<evidence type="ECO:0000313" key="1">
    <source>
        <dbReference type="EnsemblPlants" id="Kaladp0087s0013.1.v1.1.CDS.1"/>
    </source>
</evidence>
<keyword evidence="2" id="KW-1185">Reference proteome</keyword>
<dbReference type="AlphaFoldDB" id="A0A7N0UWA1"/>